<dbReference type="Gramene" id="ONIVA12G00660.4">
    <property type="protein sequence ID" value="ONIVA12G00660.4"/>
    <property type="gene ID" value="ONIVA12G00660"/>
</dbReference>
<protein>
    <submittedName>
        <fullName evidence="1">Uncharacterized protein</fullName>
    </submittedName>
</protein>
<evidence type="ECO:0000313" key="2">
    <source>
        <dbReference type="Proteomes" id="UP000006591"/>
    </source>
</evidence>
<reference evidence="1" key="1">
    <citation type="submission" date="2015-04" db="UniProtKB">
        <authorList>
            <consortium name="EnsemblPlants"/>
        </authorList>
    </citation>
    <scope>IDENTIFICATION</scope>
    <source>
        <strain evidence="1">SL10</strain>
    </source>
</reference>
<dbReference type="AlphaFoldDB" id="A0A0E0J5Y9"/>
<name>A0A0E0J5Y9_ORYNI</name>
<keyword evidence="2" id="KW-1185">Reference proteome</keyword>
<accession>A0A0E0J5Y9</accession>
<dbReference type="Proteomes" id="UP000006591">
    <property type="component" value="Chromosome 12"/>
</dbReference>
<dbReference type="HOGENOM" id="CLU_102369_1_0_1"/>
<reference evidence="1" key="2">
    <citation type="submission" date="2018-04" db="EMBL/GenBank/DDBJ databases">
        <title>OnivRS2 (Oryza nivara Reference Sequence Version 2).</title>
        <authorList>
            <person name="Zhang J."/>
            <person name="Kudrna D."/>
            <person name="Lee S."/>
            <person name="Talag J."/>
            <person name="Rajasekar S."/>
            <person name="Welchert J."/>
            <person name="Hsing Y.-I."/>
            <person name="Wing R.A."/>
        </authorList>
    </citation>
    <scope>NUCLEOTIDE SEQUENCE [LARGE SCALE GENOMIC DNA]</scope>
    <source>
        <strain evidence="1">SL10</strain>
    </source>
</reference>
<organism evidence="1">
    <name type="scientific">Oryza nivara</name>
    <name type="common">Indian wild rice</name>
    <name type="synonym">Oryza sativa f. spontanea</name>
    <dbReference type="NCBI Taxonomy" id="4536"/>
    <lineage>
        <taxon>Eukaryota</taxon>
        <taxon>Viridiplantae</taxon>
        <taxon>Streptophyta</taxon>
        <taxon>Embryophyta</taxon>
        <taxon>Tracheophyta</taxon>
        <taxon>Spermatophyta</taxon>
        <taxon>Magnoliopsida</taxon>
        <taxon>Liliopsida</taxon>
        <taxon>Poales</taxon>
        <taxon>Poaceae</taxon>
        <taxon>BOP clade</taxon>
        <taxon>Oryzoideae</taxon>
        <taxon>Oryzeae</taxon>
        <taxon>Oryzinae</taxon>
        <taxon>Oryza</taxon>
    </lineage>
</organism>
<dbReference type="OMA" id="DMFICIG"/>
<dbReference type="EnsemblPlants" id="ONIVA12G00660.4">
    <property type="protein sequence ID" value="ONIVA12G00660.4"/>
    <property type="gene ID" value="ONIVA12G00660"/>
</dbReference>
<sequence>MELSWEAEQAATGGIKEQGGKWFLKPSIKRANALSSAQENIMDEAVNCSTEEQTQDKIIVNIHTALISAPSSKQEMGQMTCIAHLLMKVVIPELQYCASYSEIHCHWSRSNIWGSHVILSHLPWQEAVSNIAMLTLRPLFVLWWEDKTKDMFICIGLGIDQLMF</sequence>
<proteinExistence type="predicted"/>
<evidence type="ECO:0000313" key="1">
    <source>
        <dbReference type="EnsemblPlants" id="ONIVA12G00660.4"/>
    </source>
</evidence>